<evidence type="ECO:0000313" key="1">
    <source>
        <dbReference type="EMBL" id="DAE21925.1"/>
    </source>
</evidence>
<organism evidence="1">
    <name type="scientific">Siphoviridae sp. ctOWj17</name>
    <dbReference type="NCBI Taxonomy" id="2826312"/>
    <lineage>
        <taxon>Viruses</taxon>
        <taxon>Duplodnaviria</taxon>
        <taxon>Heunggongvirae</taxon>
        <taxon>Uroviricota</taxon>
        <taxon>Caudoviricetes</taxon>
    </lineage>
</organism>
<sequence length="139" mass="16339">MSQERFSQYVSGWHRMMSKIWLDRLQLMGVYHRGMLQESVRSMSHSALQLSEGYQMRATYSFLTYGMYVDAGVGKGYRRGNGGDLHFLDKAYRKEHKLGKAREKRPWMSVSWRVSRRVLVSQLSRQLGKEFMGLFVKMS</sequence>
<protein>
    <submittedName>
        <fullName evidence="1">Uncharacterized protein</fullName>
    </submittedName>
</protein>
<name>A0A8S5QT63_9CAUD</name>
<reference evidence="1" key="1">
    <citation type="journal article" date="2021" name="Proc. Natl. Acad. Sci. U.S.A.">
        <title>A Catalog of Tens of Thousands of Viruses from Human Metagenomes Reveals Hidden Associations with Chronic Diseases.</title>
        <authorList>
            <person name="Tisza M.J."/>
            <person name="Buck C.B."/>
        </authorList>
    </citation>
    <scope>NUCLEOTIDE SEQUENCE</scope>
    <source>
        <strain evidence="1">CtOWj17</strain>
    </source>
</reference>
<proteinExistence type="predicted"/>
<dbReference type="EMBL" id="BK015721">
    <property type="protein sequence ID" value="DAE21925.1"/>
    <property type="molecule type" value="Genomic_DNA"/>
</dbReference>
<accession>A0A8S5QT63</accession>